<gene>
    <name evidence="5" type="primary">adk</name>
    <name evidence="8" type="ORF">A2678_00425</name>
</gene>
<dbReference type="Gene3D" id="3.40.50.300">
    <property type="entry name" value="P-loop containing nucleotide triphosphate hydrolases"/>
    <property type="match status" value="1"/>
</dbReference>
<evidence type="ECO:0000256" key="5">
    <source>
        <dbReference type="HAMAP-Rule" id="MF_00235"/>
    </source>
</evidence>
<name>A0A1F6CIY5_9BACT</name>
<comment type="function">
    <text evidence="5">Catalyzes the reversible transfer of the terminal phosphate group between ATP and AMP. Plays an important role in cellular energy homeostasis and in adenine nucleotide metabolism.</text>
</comment>
<comment type="subcellular location">
    <subcellularLocation>
        <location evidence="5 7">Cytoplasm</location>
    </subcellularLocation>
</comment>
<comment type="pathway">
    <text evidence="5">Purine metabolism; AMP biosynthesis via salvage pathway; AMP from ADP: step 1/1.</text>
</comment>
<evidence type="ECO:0000256" key="7">
    <source>
        <dbReference type="RuleBase" id="RU003331"/>
    </source>
</evidence>
<feature type="region of interest" description="NMP" evidence="5">
    <location>
        <begin position="33"/>
        <end position="62"/>
    </location>
</feature>
<feature type="binding site" evidence="5">
    <location>
        <position position="39"/>
    </location>
    <ligand>
        <name>AMP</name>
        <dbReference type="ChEBI" id="CHEBI:456215"/>
    </ligand>
</feature>
<comment type="caution">
    <text evidence="5">Lacks conserved residue(s) required for the propagation of feature annotation.</text>
</comment>
<dbReference type="UniPathway" id="UPA00588">
    <property type="reaction ID" value="UER00649"/>
</dbReference>
<feature type="binding site" evidence="5">
    <location>
        <position position="144"/>
    </location>
    <ligand>
        <name>AMP</name>
        <dbReference type="ChEBI" id="CHEBI:456215"/>
    </ligand>
</feature>
<dbReference type="InterPro" id="IPR027417">
    <property type="entry name" value="P-loop_NTPase"/>
</dbReference>
<dbReference type="STRING" id="1798481.A2678_00425"/>
<comment type="similarity">
    <text evidence="5 6">Belongs to the adenylate kinase family.</text>
</comment>
<sequence>MEPLIIFFVGKPGSGKGTQTKLLAEKTGWSIFAAGDIFRKIVAEDTPVLRKVKTEMEAGLLMPHWLAMYLYLQALFSIPENEGAIFDGFNRKVPEAELIVDSLRWLARPFSIIHLAVSDDAAQKRLAERSKVSGRVDDHAVERRFKEYYEYTEPAIEIFRIAGVLTEVNGEQSPEKIAEDILAALHIE</sequence>
<feature type="binding site" evidence="5">
    <location>
        <position position="172"/>
    </location>
    <ligand>
        <name>ATP</name>
        <dbReference type="ChEBI" id="CHEBI:30616"/>
    </ligand>
</feature>
<comment type="domain">
    <text evidence="5">Consists of three domains, a large central CORE domain and two small peripheral domains, NMPbind and LID, which undergo movements during catalysis. The LID domain closes over the site of phosphoryl transfer upon ATP binding. Assembling and dissambling the active center during each catalytic cycle provides an effective means to prevent ATP hydrolysis.</text>
</comment>
<feature type="binding site" evidence="5">
    <location>
        <begin position="60"/>
        <end position="62"/>
    </location>
    <ligand>
        <name>AMP</name>
        <dbReference type="ChEBI" id="CHEBI:456215"/>
    </ligand>
</feature>
<accession>A0A1F6CIY5</accession>
<proteinExistence type="inferred from homology"/>
<dbReference type="HAMAP" id="MF_00235">
    <property type="entry name" value="Adenylate_kinase_Adk"/>
    <property type="match status" value="1"/>
</dbReference>
<dbReference type="AlphaFoldDB" id="A0A1F6CIY5"/>
<dbReference type="Pfam" id="PF00406">
    <property type="entry name" value="ADK"/>
    <property type="match status" value="1"/>
</dbReference>
<evidence type="ECO:0000256" key="4">
    <source>
        <dbReference type="ARBA" id="ARBA00022777"/>
    </source>
</evidence>
<dbReference type="PANTHER" id="PTHR23359">
    <property type="entry name" value="NUCLEOTIDE KINASE"/>
    <property type="match status" value="1"/>
</dbReference>
<dbReference type="EC" id="2.7.4.3" evidence="5 7"/>
<evidence type="ECO:0000256" key="2">
    <source>
        <dbReference type="ARBA" id="ARBA00022727"/>
    </source>
</evidence>
<organism evidence="8 9">
    <name type="scientific">Candidatus Kaiserbacteria bacterium RIFCSPHIGHO2_01_FULL_53_31</name>
    <dbReference type="NCBI Taxonomy" id="1798481"/>
    <lineage>
        <taxon>Bacteria</taxon>
        <taxon>Candidatus Kaiseribacteriota</taxon>
    </lineage>
</organism>
<dbReference type="EMBL" id="MFKU01000007">
    <property type="protein sequence ID" value="OGG48832.1"/>
    <property type="molecule type" value="Genomic_DNA"/>
</dbReference>
<evidence type="ECO:0000256" key="3">
    <source>
        <dbReference type="ARBA" id="ARBA00022741"/>
    </source>
</evidence>
<protein>
    <recommendedName>
        <fullName evidence="5 7">Adenylate kinase</fullName>
        <shortName evidence="5">AK</shortName>
        <ecNumber evidence="5 7">2.7.4.3</ecNumber>
    </recommendedName>
    <alternativeName>
        <fullName evidence="5">ATP-AMP transphosphorylase</fullName>
    </alternativeName>
    <alternativeName>
        <fullName evidence="5">ATP:AMP phosphotransferase</fullName>
    </alternativeName>
    <alternativeName>
        <fullName evidence="5">Adenylate monophosphate kinase</fullName>
    </alternativeName>
</protein>
<comment type="caution">
    <text evidence="8">The sequence shown here is derived from an EMBL/GenBank/DDBJ whole genome shotgun (WGS) entry which is preliminary data.</text>
</comment>
<keyword evidence="1 5" id="KW-0808">Transferase</keyword>
<reference evidence="8 9" key="1">
    <citation type="journal article" date="2016" name="Nat. Commun.">
        <title>Thousands of microbial genomes shed light on interconnected biogeochemical processes in an aquifer system.</title>
        <authorList>
            <person name="Anantharaman K."/>
            <person name="Brown C.T."/>
            <person name="Hug L.A."/>
            <person name="Sharon I."/>
            <person name="Castelle C.J."/>
            <person name="Probst A.J."/>
            <person name="Thomas B.C."/>
            <person name="Singh A."/>
            <person name="Wilkins M.J."/>
            <person name="Karaoz U."/>
            <person name="Brodie E.L."/>
            <person name="Williams K.H."/>
            <person name="Hubbard S.S."/>
            <person name="Banfield J.F."/>
        </authorList>
    </citation>
    <scope>NUCLEOTIDE SEQUENCE [LARGE SCALE GENOMIC DNA]</scope>
</reference>
<dbReference type="GO" id="GO:0004017">
    <property type="term" value="F:AMP kinase activity"/>
    <property type="evidence" value="ECO:0007669"/>
    <property type="project" value="UniProtKB-UniRule"/>
</dbReference>
<dbReference type="CDD" id="cd01428">
    <property type="entry name" value="ADK"/>
    <property type="match status" value="1"/>
</dbReference>
<dbReference type="GO" id="GO:0044209">
    <property type="term" value="P:AMP salvage"/>
    <property type="evidence" value="ECO:0007669"/>
    <property type="project" value="UniProtKB-UniRule"/>
</dbReference>
<keyword evidence="3 5" id="KW-0547">Nucleotide-binding</keyword>
<dbReference type="PRINTS" id="PR00094">
    <property type="entry name" value="ADENYLTKNASE"/>
</dbReference>
<dbReference type="GO" id="GO:0005524">
    <property type="term" value="F:ATP binding"/>
    <property type="evidence" value="ECO:0007669"/>
    <property type="project" value="UniProtKB-UniRule"/>
</dbReference>
<comment type="catalytic activity">
    <reaction evidence="5 7">
        <text>AMP + ATP = 2 ADP</text>
        <dbReference type="Rhea" id="RHEA:12973"/>
        <dbReference type="ChEBI" id="CHEBI:30616"/>
        <dbReference type="ChEBI" id="CHEBI:456215"/>
        <dbReference type="ChEBI" id="CHEBI:456216"/>
        <dbReference type="EC" id="2.7.4.3"/>
    </reaction>
</comment>
<dbReference type="Proteomes" id="UP000178815">
    <property type="component" value="Unassembled WGS sequence"/>
</dbReference>
<feature type="binding site" evidence="5">
    <location>
        <begin position="13"/>
        <end position="18"/>
    </location>
    <ligand>
        <name>ATP</name>
        <dbReference type="ChEBI" id="CHEBI:30616"/>
    </ligand>
</feature>
<evidence type="ECO:0000256" key="1">
    <source>
        <dbReference type="ARBA" id="ARBA00022679"/>
    </source>
</evidence>
<evidence type="ECO:0000313" key="8">
    <source>
        <dbReference type="EMBL" id="OGG48832.1"/>
    </source>
</evidence>
<keyword evidence="4 5" id="KW-0418">Kinase</keyword>
<feature type="binding site" evidence="5">
    <location>
        <position position="135"/>
    </location>
    <ligand>
        <name>AMP</name>
        <dbReference type="ChEBI" id="CHEBI:456215"/>
    </ligand>
</feature>
<dbReference type="GO" id="GO:0005737">
    <property type="term" value="C:cytoplasm"/>
    <property type="evidence" value="ECO:0007669"/>
    <property type="project" value="UniProtKB-SubCell"/>
</dbReference>
<comment type="subunit">
    <text evidence="5 7">Monomer.</text>
</comment>
<dbReference type="SUPFAM" id="SSF52540">
    <property type="entry name" value="P-loop containing nucleoside triphosphate hydrolases"/>
    <property type="match status" value="1"/>
</dbReference>
<feature type="binding site" evidence="5">
    <location>
        <position position="129"/>
    </location>
    <ligand>
        <name>ATP</name>
        <dbReference type="ChEBI" id="CHEBI:30616"/>
    </ligand>
</feature>
<dbReference type="InterPro" id="IPR000850">
    <property type="entry name" value="Adenylat/UMP-CMP_kin"/>
</dbReference>
<keyword evidence="2 5" id="KW-0545">Nucleotide biosynthesis</keyword>
<evidence type="ECO:0000256" key="6">
    <source>
        <dbReference type="RuleBase" id="RU003330"/>
    </source>
</evidence>
<keyword evidence="5 7" id="KW-0067">ATP-binding</keyword>
<evidence type="ECO:0000313" key="9">
    <source>
        <dbReference type="Proteomes" id="UP000178815"/>
    </source>
</evidence>
<keyword evidence="5" id="KW-0963">Cytoplasm</keyword>